<comment type="subcellular location">
    <subcellularLocation>
        <location evidence="1">Membrane</location>
        <topology evidence="1">Single-pass membrane protein</topology>
    </subcellularLocation>
</comment>
<reference evidence="12" key="1">
    <citation type="submission" date="2020-04" db="EMBL/GenBank/DDBJ databases">
        <authorList>
            <person name="Alioto T."/>
            <person name="Alioto T."/>
            <person name="Gomez Garrido J."/>
        </authorList>
    </citation>
    <scope>NUCLEOTIDE SEQUENCE</scope>
    <source>
        <strain evidence="12">A484AB</strain>
    </source>
</reference>
<evidence type="ECO:0000256" key="4">
    <source>
        <dbReference type="ARBA" id="ARBA00022729"/>
    </source>
</evidence>
<dbReference type="PROSITE" id="PS00232">
    <property type="entry name" value="CADHERIN_1"/>
    <property type="match status" value="4"/>
</dbReference>
<dbReference type="PANTHER" id="PTHR24027:SF438">
    <property type="entry name" value="CADHERIN 23"/>
    <property type="match status" value="1"/>
</dbReference>
<evidence type="ECO:0000256" key="7">
    <source>
        <dbReference type="ARBA" id="ARBA00022889"/>
    </source>
</evidence>
<dbReference type="Pfam" id="PF00028">
    <property type="entry name" value="Cadherin"/>
    <property type="match status" value="8"/>
</dbReference>
<protein>
    <submittedName>
        <fullName evidence="12">Protocadherin Fat 4</fullName>
    </submittedName>
</protein>
<name>A0A7D9IYF1_PARCT</name>
<dbReference type="OrthoDB" id="6252479at2759"/>
<dbReference type="InterPro" id="IPR015919">
    <property type="entry name" value="Cadherin-like_sf"/>
</dbReference>
<dbReference type="GO" id="GO:0016477">
    <property type="term" value="P:cell migration"/>
    <property type="evidence" value="ECO:0007669"/>
    <property type="project" value="TreeGrafter"/>
</dbReference>
<dbReference type="SMART" id="SM00112">
    <property type="entry name" value="CA"/>
    <property type="match status" value="10"/>
</dbReference>
<dbReference type="FunFam" id="2.60.40.60:FF:000024">
    <property type="entry name" value="FAT atypical cadherin 3"/>
    <property type="match status" value="1"/>
</dbReference>
<evidence type="ECO:0000256" key="9">
    <source>
        <dbReference type="ARBA" id="ARBA00023136"/>
    </source>
</evidence>
<accession>A0A7D9IYF1</accession>
<dbReference type="InterPro" id="IPR039808">
    <property type="entry name" value="Cadherin"/>
</dbReference>
<gene>
    <name evidence="12" type="ORF">PACLA_8A061130</name>
</gene>
<dbReference type="CDD" id="cd11304">
    <property type="entry name" value="Cadherin_repeat"/>
    <property type="match status" value="10"/>
</dbReference>
<dbReference type="GO" id="GO:0045296">
    <property type="term" value="F:cadherin binding"/>
    <property type="evidence" value="ECO:0007669"/>
    <property type="project" value="TreeGrafter"/>
</dbReference>
<evidence type="ECO:0000313" key="13">
    <source>
        <dbReference type="Proteomes" id="UP001152795"/>
    </source>
</evidence>
<dbReference type="FunFam" id="2.60.40.60:FF:000266">
    <property type="entry name" value="Cadherin 23"/>
    <property type="match status" value="1"/>
</dbReference>
<dbReference type="PROSITE" id="PS50268">
    <property type="entry name" value="CADHERIN_2"/>
    <property type="match status" value="10"/>
</dbReference>
<keyword evidence="3" id="KW-0812">Transmembrane</keyword>
<keyword evidence="6" id="KW-0106">Calcium</keyword>
<keyword evidence="2" id="KW-0245">EGF-like domain</keyword>
<dbReference type="EMBL" id="CACRXK020010412">
    <property type="protein sequence ID" value="CAB4019338.1"/>
    <property type="molecule type" value="Genomic_DNA"/>
</dbReference>
<dbReference type="SUPFAM" id="SSF49313">
    <property type="entry name" value="Cadherin-like"/>
    <property type="match status" value="10"/>
</dbReference>
<keyword evidence="8" id="KW-1133">Transmembrane helix</keyword>
<organism evidence="12 13">
    <name type="scientific">Paramuricea clavata</name>
    <name type="common">Red gorgonian</name>
    <name type="synonym">Violescent sea-whip</name>
    <dbReference type="NCBI Taxonomy" id="317549"/>
    <lineage>
        <taxon>Eukaryota</taxon>
        <taxon>Metazoa</taxon>
        <taxon>Cnidaria</taxon>
        <taxon>Anthozoa</taxon>
        <taxon>Octocorallia</taxon>
        <taxon>Malacalcyonacea</taxon>
        <taxon>Plexauridae</taxon>
        <taxon>Paramuricea</taxon>
    </lineage>
</organism>
<dbReference type="GO" id="GO:0016342">
    <property type="term" value="C:catenin complex"/>
    <property type="evidence" value="ECO:0007669"/>
    <property type="project" value="TreeGrafter"/>
</dbReference>
<dbReference type="GO" id="GO:0008013">
    <property type="term" value="F:beta-catenin binding"/>
    <property type="evidence" value="ECO:0007669"/>
    <property type="project" value="TreeGrafter"/>
</dbReference>
<dbReference type="AlphaFoldDB" id="A0A7D9IYF1"/>
<dbReference type="FunFam" id="2.60.40.60:FF:000058">
    <property type="entry name" value="FAT atypical cadherin 3"/>
    <property type="match status" value="1"/>
</dbReference>
<dbReference type="Gene3D" id="2.60.40.60">
    <property type="entry name" value="Cadherins"/>
    <property type="match status" value="10"/>
</dbReference>
<sequence>MINSTAVIVNLTDYSNHAPEFTNVAWVGTIVEGLGLTFALNVEATDPDSGILGEITYSIVGGNTNNAFQINSTGAILSRIPLDYENDTQKTFDLTVMVTDRAGLTDMSQVRITVLDANDNIPQIINLPSPAEFNISDNVPAGTLLYVLQGEDLDSGNNADFEFFGSAVPDNLTIDHATGLIKAKTKLESTRSSSILFTAYVKDKGNPSQSSSNYTVKFNIISDPTLSPFLLPTLTEATVFENASIGDVIVKVNSSEPADNFTILFQLPSGGYFKIDSQGSISLARGLNRETLDGYSLLVMASKAGRQAIGYVSITVVDVNDESPEFQFRVYKGQIDENSPLGSPVLEVKAIDGDEQDMISYEITSGNTGGVFNISSTGEIQIAKIPDHETTSFFNLTVVASDGVGTGMTFVEITIMDVNDNVPEFLNSSYSFSLPEDTPGGASVLQVSAKDEDGDIIVYSISGDDGRFTIDSLTGVISTTANPLDFEETSSYTLNVTATDPGGLKSSVLVKLNITDSNDNAPIFSHSSYNVTIQENYVGPLTSLVINASDKDSGSNGHLTFSIVDGSSLFAIDATTGELNVTVPVDRDDAGLTNDEYCRGVLILTIEASDNGTPKLSDTATVTILVMDINDNVPSFSRSSYETVISVLDTGNVVRVMTSDPDCDVNNDIQYSFTSVNGSSLFAMNATTGNISIVQSLNGSQGVYFLNVTASNELASPKLQNSVVVTITVIENKNYAPVFDRDQYSFNVSENAEIGVTIGSVSASDINKNKEGVFIYSIENPGYVIPFDIDPTTGVITLVRELDRETHQNYTLVVVAQDFGEPALRHTTNVFISVDDVNDVVPKFEQDEQRFSVSENITVGSLVGTVSAIDQDADQFGDPVYVIHGGNDAGHFRIENSTGKIYLVKSLDREIVNIFELTIYAYNHGSNIARKRRDTGDNFDVLKVVIEVTDINDNYPEFDMKKYVAGFTNTPGTNVTTIHATDKDDGENANIIYSIQSGNDAGAFAIDPDTGLITTTENVSQITDGHLTLTVVARDSSVQGTPKKAQPATVTVYKLPETDPLDLQVSSDLDEDQIRELLQNITGPGYDIIIQSITPDGLLSNVKYYVINNNVFLTQEEMT</sequence>
<keyword evidence="9" id="KW-0472">Membrane</keyword>
<dbReference type="PANTHER" id="PTHR24027">
    <property type="entry name" value="CADHERIN-23"/>
    <property type="match status" value="1"/>
</dbReference>
<keyword evidence="4" id="KW-0732">Signal</keyword>
<evidence type="ECO:0000256" key="6">
    <source>
        <dbReference type="ARBA" id="ARBA00022837"/>
    </source>
</evidence>
<evidence type="ECO:0000256" key="8">
    <source>
        <dbReference type="ARBA" id="ARBA00022989"/>
    </source>
</evidence>
<keyword evidence="5" id="KW-0677">Repeat</keyword>
<evidence type="ECO:0000313" key="12">
    <source>
        <dbReference type="EMBL" id="CAB4019338.1"/>
    </source>
</evidence>
<keyword evidence="7" id="KW-0130">Cell adhesion</keyword>
<keyword evidence="11" id="KW-0325">Glycoprotein</keyword>
<evidence type="ECO:0000256" key="2">
    <source>
        <dbReference type="ARBA" id="ARBA00022536"/>
    </source>
</evidence>
<evidence type="ECO:0000256" key="5">
    <source>
        <dbReference type="ARBA" id="ARBA00022737"/>
    </source>
</evidence>
<dbReference type="GO" id="GO:0007163">
    <property type="term" value="P:establishment or maintenance of cell polarity"/>
    <property type="evidence" value="ECO:0007669"/>
    <property type="project" value="UniProtKB-ARBA"/>
</dbReference>
<comment type="caution">
    <text evidence="12">The sequence shown here is derived from an EMBL/GenBank/DDBJ whole genome shotgun (WGS) entry which is preliminary data.</text>
</comment>
<dbReference type="Proteomes" id="UP001152795">
    <property type="component" value="Unassembled WGS sequence"/>
</dbReference>
<dbReference type="FunFam" id="2.60.40.60:FF:000020">
    <property type="entry name" value="Dachsous cadherin-related 1b"/>
    <property type="match status" value="3"/>
</dbReference>
<keyword evidence="13" id="KW-1185">Reference proteome</keyword>
<evidence type="ECO:0000256" key="10">
    <source>
        <dbReference type="ARBA" id="ARBA00023157"/>
    </source>
</evidence>
<evidence type="ECO:0000256" key="11">
    <source>
        <dbReference type="ARBA" id="ARBA00023180"/>
    </source>
</evidence>
<keyword evidence="10" id="KW-1015">Disulfide bond</keyword>
<evidence type="ECO:0000256" key="3">
    <source>
        <dbReference type="ARBA" id="ARBA00022692"/>
    </source>
</evidence>
<feature type="non-terminal residue" evidence="12">
    <location>
        <position position="1119"/>
    </location>
</feature>
<dbReference type="FunFam" id="2.60.40.60:FF:000116">
    <property type="entry name" value="Dachsous cadherin-related 2"/>
    <property type="match status" value="1"/>
</dbReference>
<proteinExistence type="predicted"/>
<dbReference type="PRINTS" id="PR00205">
    <property type="entry name" value="CADHERIN"/>
</dbReference>
<dbReference type="InterPro" id="IPR020894">
    <property type="entry name" value="Cadherin_CS"/>
</dbReference>
<dbReference type="InterPro" id="IPR002126">
    <property type="entry name" value="Cadherin-like_dom"/>
</dbReference>
<evidence type="ECO:0000256" key="1">
    <source>
        <dbReference type="ARBA" id="ARBA00004167"/>
    </source>
</evidence>
<dbReference type="GO" id="GO:0005509">
    <property type="term" value="F:calcium ion binding"/>
    <property type="evidence" value="ECO:0007669"/>
    <property type="project" value="UniProtKB-UniRule"/>
</dbReference>
<dbReference type="GO" id="GO:0007156">
    <property type="term" value="P:homophilic cell adhesion via plasma membrane adhesion molecules"/>
    <property type="evidence" value="ECO:0007669"/>
    <property type="project" value="InterPro"/>
</dbReference>